<evidence type="ECO:0000256" key="1">
    <source>
        <dbReference type="SAM" id="MobiDB-lite"/>
    </source>
</evidence>
<evidence type="ECO:0008006" key="4">
    <source>
        <dbReference type="Google" id="ProtNLM"/>
    </source>
</evidence>
<dbReference type="InterPro" id="IPR022385">
    <property type="entry name" value="Rhs_assc_core"/>
</dbReference>
<dbReference type="Gene3D" id="2.180.10.10">
    <property type="entry name" value="RHS repeat-associated core"/>
    <property type="match status" value="1"/>
</dbReference>
<dbReference type="RefSeq" id="WP_034376818.1">
    <property type="nucleotide sequence ID" value="NZ_AP024514.1"/>
</dbReference>
<evidence type="ECO:0000313" key="3">
    <source>
        <dbReference type="Proteomes" id="UP000076394"/>
    </source>
</evidence>
<name>A0A142V865_9CHLR</name>
<dbReference type="InterPro" id="IPR050708">
    <property type="entry name" value="T6SS_VgrG/RHS"/>
</dbReference>
<gene>
    <name evidence="2" type="ORF">Dm11a5_0183</name>
</gene>
<protein>
    <recommendedName>
        <fullName evidence="4">RHS repeat-associated core domain-containing protein</fullName>
    </recommendedName>
</protein>
<organism evidence="2 3">
    <name type="scientific">Dehalococcoides mccartyi</name>
    <dbReference type="NCBI Taxonomy" id="61435"/>
    <lineage>
        <taxon>Bacteria</taxon>
        <taxon>Bacillati</taxon>
        <taxon>Chloroflexota</taxon>
        <taxon>Dehalococcoidia</taxon>
        <taxon>Dehalococcoidales</taxon>
        <taxon>Dehalococcoidaceae</taxon>
        <taxon>Dehalococcoides</taxon>
    </lineage>
</organism>
<dbReference type="PATRIC" id="fig|61435.13.peg.156"/>
<sequence>MGAFSINGTNLVTSSTGTSFGSTKYYPYGVTRSGSVPTDEKFTGQKLDGTGLYYYNARYYDPIIGRFLSADILVQNIHNPQCLNRYSYVLNNPLKYIDPNGHRMVIPGNPPQNGIPFPGPEGPGGSSGNGDSGDSGTILLPPIDNSTGGSSAPRLSTYDAVVGTLEVVGGWFCCIVGGVIIAAAGTIPIPIALPVGIDLIVVGIGSISDGLGRFGFDFYIPNPFGGP</sequence>
<dbReference type="EMBL" id="CP011127">
    <property type="protein sequence ID" value="AMU86014.1"/>
    <property type="molecule type" value="Genomic_DNA"/>
</dbReference>
<dbReference type="Proteomes" id="UP000076394">
    <property type="component" value="Chromosome"/>
</dbReference>
<accession>A0A142V865</accession>
<dbReference type="OrthoDB" id="166787at2"/>
<feature type="compositionally biased region" description="Gly residues" evidence="1">
    <location>
        <begin position="122"/>
        <end position="133"/>
    </location>
</feature>
<feature type="region of interest" description="Disordered" evidence="1">
    <location>
        <begin position="109"/>
        <end position="152"/>
    </location>
</feature>
<proteinExistence type="predicted"/>
<dbReference type="AlphaFoldDB" id="A0A142V865"/>
<dbReference type="NCBIfam" id="TIGR03696">
    <property type="entry name" value="Rhs_assc_core"/>
    <property type="match status" value="1"/>
</dbReference>
<dbReference type="PANTHER" id="PTHR32305:SF15">
    <property type="entry name" value="PROTEIN RHSA-RELATED"/>
    <property type="match status" value="1"/>
</dbReference>
<dbReference type="PANTHER" id="PTHR32305">
    <property type="match status" value="1"/>
</dbReference>
<reference evidence="2 3" key="1">
    <citation type="submission" date="2015-03" db="EMBL/GenBank/DDBJ databases">
        <title>Genomic characterization of Dehalococcoides mccartyi strain 11a5, an unusal plasmid-containing chloroethene dechlorinator.</title>
        <authorList>
            <person name="Zhao S."/>
            <person name="Ding C."/>
            <person name="He J."/>
        </authorList>
    </citation>
    <scope>NUCLEOTIDE SEQUENCE [LARGE SCALE GENOMIC DNA]</scope>
    <source>
        <strain evidence="2 3">11a5</strain>
    </source>
</reference>
<evidence type="ECO:0000313" key="2">
    <source>
        <dbReference type="EMBL" id="AMU86014.1"/>
    </source>
</evidence>